<dbReference type="InterPro" id="IPR003825">
    <property type="entry name" value="Colicin-V_CvpA"/>
</dbReference>
<evidence type="ECO:0000313" key="6">
    <source>
        <dbReference type="EMBL" id="TYP93720.1"/>
    </source>
</evidence>
<evidence type="ECO:0000313" key="7">
    <source>
        <dbReference type="Proteomes" id="UP000324595"/>
    </source>
</evidence>
<comment type="caution">
    <text evidence="6">The sequence shown here is derived from an EMBL/GenBank/DDBJ whole genome shotgun (WGS) entry which is preliminary data.</text>
</comment>
<name>A0A5D3YJU4_9BACT</name>
<keyword evidence="3 5" id="KW-1133">Transmembrane helix</keyword>
<gene>
    <name evidence="6" type="ORF">LX73_1430</name>
</gene>
<organism evidence="6 7">
    <name type="scientific">Fodinibius salinus</name>
    <dbReference type="NCBI Taxonomy" id="860790"/>
    <lineage>
        <taxon>Bacteria</taxon>
        <taxon>Pseudomonadati</taxon>
        <taxon>Balneolota</taxon>
        <taxon>Balneolia</taxon>
        <taxon>Balneolales</taxon>
        <taxon>Balneolaceae</taxon>
        <taxon>Fodinibius</taxon>
    </lineage>
</organism>
<feature type="transmembrane region" description="Helical" evidence="5">
    <location>
        <begin position="28"/>
        <end position="45"/>
    </location>
</feature>
<evidence type="ECO:0000256" key="2">
    <source>
        <dbReference type="ARBA" id="ARBA00022692"/>
    </source>
</evidence>
<dbReference type="RefSeq" id="WP_148898777.1">
    <property type="nucleotide sequence ID" value="NZ_VNHY01000002.1"/>
</dbReference>
<dbReference type="OrthoDB" id="9799585at2"/>
<feature type="transmembrane region" description="Helical" evidence="5">
    <location>
        <begin position="65"/>
        <end position="85"/>
    </location>
</feature>
<keyword evidence="2 5" id="KW-0812">Transmembrane</keyword>
<feature type="transmembrane region" description="Helical" evidence="5">
    <location>
        <begin position="106"/>
        <end position="127"/>
    </location>
</feature>
<dbReference type="Pfam" id="PF02674">
    <property type="entry name" value="Colicin_V"/>
    <property type="match status" value="1"/>
</dbReference>
<sequence>MNLLDCLILLPIAFFCYRGFVNGIIKEVLSIVGMILAVFFSFQYMDPVGKLIAPLFSEASAVIPFASGLLIFITTLAIVHLIAYLSKKFLEIVKLNTINRLAGAGFGFLKSGIAVSAILLILAGFSLPSKEARQESATYPYIVYLAPWSYDMIAKVWPGAEDFSSTVQHTLDKYNPIDDFPILDNNSNS</sequence>
<evidence type="ECO:0000256" key="4">
    <source>
        <dbReference type="ARBA" id="ARBA00023136"/>
    </source>
</evidence>
<dbReference type="Proteomes" id="UP000324595">
    <property type="component" value="Unassembled WGS sequence"/>
</dbReference>
<evidence type="ECO:0000256" key="5">
    <source>
        <dbReference type="SAM" id="Phobius"/>
    </source>
</evidence>
<protein>
    <submittedName>
        <fullName evidence="6">Putative membrane protein, required for colicin V production</fullName>
    </submittedName>
</protein>
<dbReference type="PANTHER" id="PTHR37306:SF1">
    <property type="entry name" value="COLICIN V PRODUCTION PROTEIN"/>
    <property type="match status" value="1"/>
</dbReference>
<dbReference type="PANTHER" id="PTHR37306">
    <property type="entry name" value="COLICIN V PRODUCTION PROTEIN"/>
    <property type="match status" value="1"/>
</dbReference>
<dbReference type="AlphaFoldDB" id="A0A5D3YJU4"/>
<keyword evidence="4 5" id="KW-0472">Membrane</keyword>
<accession>A0A5D3YJU4</accession>
<keyword evidence="7" id="KW-1185">Reference proteome</keyword>
<comment type="subcellular location">
    <subcellularLocation>
        <location evidence="1">Membrane</location>
        <topology evidence="1">Multi-pass membrane protein</topology>
    </subcellularLocation>
</comment>
<dbReference type="GO" id="GO:0016020">
    <property type="term" value="C:membrane"/>
    <property type="evidence" value="ECO:0007669"/>
    <property type="project" value="UniProtKB-SubCell"/>
</dbReference>
<proteinExistence type="predicted"/>
<dbReference type="EMBL" id="VNHY01000002">
    <property type="protein sequence ID" value="TYP93720.1"/>
    <property type="molecule type" value="Genomic_DNA"/>
</dbReference>
<evidence type="ECO:0000256" key="1">
    <source>
        <dbReference type="ARBA" id="ARBA00004141"/>
    </source>
</evidence>
<dbReference type="GO" id="GO:0009403">
    <property type="term" value="P:toxin biosynthetic process"/>
    <property type="evidence" value="ECO:0007669"/>
    <property type="project" value="InterPro"/>
</dbReference>
<evidence type="ECO:0000256" key="3">
    <source>
        <dbReference type="ARBA" id="ARBA00022989"/>
    </source>
</evidence>
<reference evidence="6 7" key="1">
    <citation type="submission" date="2019-07" db="EMBL/GenBank/DDBJ databases">
        <title>Genomic Encyclopedia of Archaeal and Bacterial Type Strains, Phase II (KMG-II): from individual species to whole genera.</title>
        <authorList>
            <person name="Goeker M."/>
        </authorList>
    </citation>
    <scope>NUCLEOTIDE SEQUENCE [LARGE SCALE GENOMIC DNA]</scope>
    <source>
        <strain evidence="6 7">DSM 21935</strain>
    </source>
</reference>